<dbReference type="RefSeq" id="WP_171111969.1">
    <property type="nucleotide sequence ID" value="NZ_CP053096.1"/>
</dbReference>
<dbReference type="KEGG" id="mmir:HLA87_03430"/>
<dbReference type="NCBIfam" id="NF045993">
    <property type="entry name" value="MAG0130_MAG3770"/>
    <property type="match status" value="1"/>
</dbReference>
<dbReference type="EMBL" id="CP053096">
    <property type="protein sequence ID" value="QJR43811.1"/>
    <property type="molecule type" value="Genomic_DNA"/>
</dbReference>
<name>A0A6M4JGJ8_9MOLU</name>
<accession>A0A6M4JGJ8</accession>
<dbReference type="AlphaFoldDB" id="A0A6M4JGJ8"/>
<organism evidence="1 2">
    <name type="scientific">Mycoplasma miroungigenitalium</name>
    <dbReference type="NCBI Taxonomy" id="754515"/>
    <lineage>
        <taxon>Bacteria</taxon>
        <taxon>Bacillati</taxon>
        <taxon>Mycoplasmatota</taxon>
        <taxon>Mollicutes</taxon>
        <taxon>Mycoplasmataceae</taxon>
        <taxon>Mycoplasma</taxon>
    </lineage>
</organism>
<gene>
    <name evidence="1" type="ORF">HLA87_03430</name>
</gene>
<protein>
    <submittedName>
        <fullName evidence="1">Uncharacterized protein</fullName>
    </submittedName>
</protein>
<dbReference type="Proteomes" id="UP000500686">
    <property type="component" value="Chromosome"/>
</dbReference>
<proteinExistence type="predicted"/>
<evidence type="ECO:0000313" key="1">
    <source>
        <dbReference type="EMBL" id="QJR43811.1"/>
    </source>
</evidence>
<sequence>MARQSYSDLDIDNNITESFVKCARRKKLNISLFVILILLIIAIIALISCVKLITPWWATLVSILILFLPALIINIYLNYVRFCLIIERIYRQDNPKVWTKYKPRYLSIIFDTKVALWTHNISHKKISKINKFDSYKLINLLANSN</sequence>
<keyword evidence="2" id="KW-1185">Reference proteome</keyword>
<evidence type="ECO:0000313" key="2">
    <source>
        <dbReference type="Proteomes" id="UP000500686"/>
    </source>
</evidence>
<reference evidence="1 2" key="1">
    <citation type="submission" date="2020-05" db="EMBL/GenBank/DDBJ databases">
        <title>Novel Mycoplasma species detected in Mirounga angustirostris (northern elephant seal) from the USA.</title>
        <authorList>
            <person name="Volokhov D.V."/>
        </authorList>
    </citation>
    <scope>NUCLEOTIDE SEQUENCE [LARGE SCALE GENOMIC DNA]</scope>
    <source>
        <strain evidence="1 2">Mirounga ES2806-GEN</strain>
    </source>
</reference>